<dbReference type="InterPro" id="IPR003122">
    <property type="entry name" value="Tar_rcpt_lig-bd"/>
</dbReference>
<dbReference type="GO" id="GO:0006935">
    <property type="term" value="P:chemotaxis"/>
    <property type="evidence" value="ECO:0007669"/>
    <property type="project" value="UniProtKB-KW"/>
</dbReference>
<dbReference type="InterPro" id="IPR004090">
    <property type="entry name" value="Chemotax_Me-accpt_rcpt"/>
</dbReference>
<sequence length="577" mass="62079">MSVGLAIQGERTDAGVVVAHQQTSGSRRRMKSIRFQLQAIVLLTVIAFVFLGYKGISGMEEAGNSIKDLYTQGMQHSINIGKVLDKLGNARGELLLALQHDPSTKVAALHDHSLERHVRAVQASLDSLHYIVDEKLLPASLGAEEKVLIERLATRLDGITTTGFMPALAALQDGSYEDSGRIFLTQINPQFAKVAAVAEKFQALQITEGEGMFICAQENLAAFILLVLLSSGVSILVTTLGSTLIIRRMNHAVTQLENTADAIANGDLTRRIELGGDDEFTRIAATVDRIAAGFQQAIENTLLSTVKLASSAEENSVVSTQTQRNVVEQQQQTQLIATAFNELTATVKEVAQSAAAAEIASREADVAAVKGQSVVGESISMIETLSQEMEQVTESMKLLGRHSDAIGGAVDVIQGISEQTNLLALNAAIEAARAGEQGRGFAVVADEVRTLAKRTQDATEEIQQMIQRIQQGSRDSMVMIERGTEQAQMSVAKSRQAGDVLRQIIASVEQINAMNAQIATASEQQSSVTEEINQNIINISDISDQTAAGAEQSNVATRELASLAESMRLEVERYRIS</sequence>
<proteinExistence type="inferred from homology"/>
<dbReference type="Proteomes" id="UP000005839">
    <property type="component" value="Unassembled WGS sequence"/>
</dbReference>
<evidence type="ECO:0000256" key="7">
    <source>
        <dbReference type="ARBA" id="ARBA00022989"/>
    </source>
</evidence>
<comment type="subcellular location">
    <subcellularLocation>
        <location evidence="1">Cell inner membrane</location>
        <topology evidence="1">Multi-pass membrane protein</topology>
    </subcellularLocation>
</comment>
<feature type="transmembrane region" description="Helical" evidence="12">
    <location>
        <begin position="220"/>
        <end position="246"/>
    </location>
</feature>
<evidence type="ECO:0000256" key="4">
    <source>
        <dbReference type="ARBA" id="ARBA00022500"/>
    </source>
</evidence>
<dbReference type="GO" id="GO:0004888">
    <property type="term" value="F:transmembrane signaling receptor activity"/>
    <property type="evidence" value="ECO:0007669"/>
    <property type="project" value="InterPro"/>
</dbReference>
<dbReference type="InterPro" id="IPR003660">
    <property type="entry name" value="HAMP_dom"/>
</dbReference>
<dbReference type="GO" id="GO:0007165">
    <property type="term" value="P:signal transduction"/>
    <property type="evidence" value="ECO:0007669"/>
    <property type="project" value="UniProtKB-KW"/>
</dbReference>
<keyword evidence="4" id="KW-0145">Chemotaxis</keyword>
<evidence type="ECO:0000313" key="15">
    <source>
        <dbReference type="EMBL" id="EDQ01137.1"/>
    </source>
</evidence>
<evidence type="ECO:0000256" key="1">
    <source>
        <dbReference type="ARBA" id="ARBA00004429"/>
    </source>
</evidence>
<dbReference type="PROSITE" id="PS50111">
    <property type="entry name" value="CHEMOTAXIS_TRANSDUC_2"/>
    <property type="match status" value="1"/>
</dbReference>
<evidence type="ECO:0000256" key="5">
    <source>
        <dbReference type="ARBA" id="ARBA00022519"/>
    </source>
</evidence>
<reference evidence="15 16" key="1">
    <citation type="submission" date="2007-10" db="EMBL/GenBank/DDBJ databases">
        <authorList>
            <person name="Yayanos A."/>
            <person name="Ferriera S."/>
            <person name="Johnson J."/>
            <person name="Kravitz S."/>
            <person name="Halpern A."/>
            <person name="Remington K."/>
            <person name="Beeson K."/>
            <person name="Tran B."/>
            <person name="Rogers Y.-H."/>
            <person name="Friedman R."/>
            <person name="Venter J.C."/>
        </authorList>
    </citation>
    <scope>NUCLEOTIDE SEQUENCE [LARGE SCALE GENOMIC DNA]</scope>
    <source>
        <strain evidence="15 16">KT99</strain>
    </source>
</reference>
<keyword evidence="16" id="KW-1185">Reference proteome</keyword>
<dbReference type="STRING" id="314608.KT99_20561"/>
<evidence type="ECO:0000256" key="10">
    <source>
        <dbReference type="ARBA" id="ARBA00029447"/>
    </source>
</evidence>
<protein>
    <submittedName>
        <fullName evidence="15">Methyl-accepting chemotaxis protein</fullName>
    </submittedName>
</protein>
<dbReference type="AlphaFoldDB" id="A9D6X8"/>
<keyword evidence="9 11" id="KW-0807">Transducer</keyword>
<organism evidence="15 16">
    <name type="scientific">Shewanella benthica KT99</name>
    <dbReference type="NCBI Taxonomy" id="314608"/>
    <lineage>
        <taxon>Bacteria</taxon>
        <taxon>Pseudomonadati</taxon>
        <taxon>Pseudomonadota</taxon>
        <taxon>Gammaproteobacteria</taxon>
        <taxon>Alteromonadales</taxon>
        <taxon>Shewanellaceae</taxon>
        <taxon>Shewanella</taxon>
    </lineage>
</organism>
<evidence type="ECO:0000256" key="2">
    <source>
        <dbReference type="ARBA" id="ARBA00022475"/>
    </source>
</evidence>
<evidence type="ECO:0000256" key="8">
    <source>
        <dbReference type="ARBA" id="ARBA00023136"/>
    </source>
</evidence>
<evidence type="ECO:0000256" key="6">
    <source>
        <dbReference type="ARBA" id="ARBA00022692"/>
    </source>
</evidence>
<evidence type="ECO:0000259" key="14">
    <source>
        <dbReference type="PROSITE" id="PS50885"/>
    </source>
</evidence>
<feature type="transmembrane region" description="Helical" evidence="12">
    <location>
        <begin position="35"/>
        <end position="53"/>
    </location>
</feature>
<dbReference type="PRINTS" id="PR00260">
    <property type="entry name" value="CHEMTRNSDUCR"/>
</dbReference>
<comment type="caution">
    <text evidence="15">The sequence shown here is derived from an EMBL/GenBank/DDBJ whole genome shotgun (WGS) entry which is preliminary data.</text>
</comment>
<keyword evidence="8 12" id="KW-0472">Membrane</keyword>
<evidence type="ECO:0000313" key="16">
    <source>
        <dbReference type="Proteomes" id="UP000005839"/>
    </source>
</evidence>
<dbReference type="Gene3D" id="1.10.287.950">
    <property type="entry name" value="Methyl-accepting chemotaxis protein"/>
    <property type="match status" value="1"/>
</dbReference>
<dbReference type="EMBL" id="ABIC01000012">
    <property type="protein sequence ID" value="EDQ01137.1"/>
    <property type="molecule type" value="Genomic_DNA"/>
</dbReference>
<evidence type="ECO:0000256" key="3">
    <source>
        <dbReference type="ARBA" id="ARBA00022481"/>
    </source>
</evidence>
<dbReference type="GO" id="GO:0005886">
    <property type="term" value="C:plasma membrane"/>
    <property type="evidence" value="ECO:0007669"/>
    <property type="project" value="UniProtKB-SubCell"/>
</dbReference>
<evidence type="ECO:0000259" key="13">
    <source>
        <dbReference type="PROSITE" id="PS50111"/>
    </source>
</evidence>
<dbReference type="Pfam" id="PF02203">
    <property type="entry name" value="TarH"/>
    <property type="match status" value="1"/>
</dbReference>
<gene>
    <name evidence="15" type="ORF">KT99_20561</name>
</gene>
<feature type="domain" description="HAMP" evidence="14">
    <location>
        <begin position="247"/>
        <end position="299"/>
    </location>
</feature>
<dbReference type="PANTHER" id="PTHR32089:SF120">
    <property type="entry name" value="METHYL-ACCEPTING CHEMOTAXIS PROTEIN TLPQ"/>
    <property type="match status" value="1"/>
</dbReference>
<evidence type="ECO:0000256" key="11">
    <source>
        <dbReference type="PROSITE-ProRule" id="PRU00284"/>
    </source>
</evidence>
<dbReference type="PROSITE" id="PS50885">
    <property type="entry name" value="HAMP"/>
    <property type="match status" value="1"/>
</dbReference>
<keyword evidence="5" id="KW-0997">Cell inner membrane</keyword>
<keyword evidence="7 12" id="KW-1133">Transmembrane helix</keyword>
<dbReference type="Pfam" id="PF00672">
    <property type="entry name" value="HAMP"/>
    <property type="match status" value="1"/>
</dbReference>
<comment type="similarity">
    <text evidence="10">Belongs to the methyl-accepting chemotaxis (MCP) protein family.</text>
</comment>
<name>A9D6X8_9GAMM</name>
<evidence type="ECO:0000256" key="9">
    <source>
        <dbReference type="ARBA" id="ARBA00023224"/>
    </source>
</evidence>
<dbReference type="Pfam" id="PF00015">
    <property type="entry name" value="MCPsignal"/>
    <property type="match status" value="1"/>
</dbReference>
<dbReference type="CDD" id="cd06225">
    <property type="entry name" value="HAMP"/>
    <property type="match status" value="1"/>
</dbReference>
<keyword evidence="3" id="KW-0488">Methylation</keyword>
<keyword evidence="2" id="KW-1003">Cell membrane</keyword>
<dbReference type="FunFam" id="1.10.287.950:FF:000001">
    <property type="entry name" value="Methyl-accepting chemotaxis sensory transducer"/>
    <property type="match status" value="1"/>
</dbReference>
<dbReference type="SUPFAM" id="SSF58104">
    <property type="entry name" value="Methyl-accepting chemotaxis protein (MCP) signaling domain"/>
    <property type="match status" value="1"/>
</dbReference>
<evidence type="ECO:0000256" key="12">
    <source>
        <dbReference type="SAM" id="Phobius"/>
    </source>
</evidence>
<dbReference type="InterPro" id="IPR004089">
    <property type="entry name" value="MCPsignal_dom"/>
</dbReference>
<accession>A9D6X8</accession>
<keyword evidence="6 12" id="KW-0812">Transmembrane</keyword>
<dbReference type="RefSeq" id="WP_005498689.1">
    <property type="nucleotide sequence ID" value="NZ_ABIC01000012.1"/>
</dbReference>
<dbReference type="SMART" id="SM00283">
    <property type="entry name" value="MA"/>
    <property type="match status" value="1"/>
</dbReference>
<feature type="domain" description="Methyl-accepting transducer" evidence="13">
    <location>
        <begin position="304"/>
        <end position="540"/>
    </location>
</feature>
<dbReference type="PANTHER" id="PTHR32089">
    <property type="entry name" value="METHYL-ACCEPTING CHEMOTAXIS PROTEIN MCPB"/>
    <property type="match status" value="1"/>
</dbReference>
<dbReference type="SMART" id="SM00304">
    <property type="entry name" value="HAMP"/>
    <property type="match status" value="1"/>
</dbReference>